<accession>A0A4Y2KNT4</accession>
<sequence>METLIKTDIALFQLPLNIRTTGIEESFITVGPISVQRCRGNSRRMREEPACDRCMHFEVTGEMMPEKEPFQVLQHMVVARRKVRTVDGMEKYLPAEPLQQLLCAQRRMRASVVVRQHDASYEFCSDYHLFQHLKRVLVGQHSQ</sequence>
<organism evidence="1 2">
    <name type="scientific">Araneus ventricosus</name>
    <name type="common">Orbweaver spider</name>
    <name type="synonym">Epeira ventricosa</name>
    <dbReference type="NCBI Taxonomy" id="182803"/>
    <lineage>
        <taxon>Eukaryota</taxon>
        <taxon>Metazoa</taxon>
        <taxon>Ecdysozoa</taxon>
        <taxon>Arthropoda</taxon>
        <taxon>Chelicerata</taxon>
        <taxon>Arachnida</taxon>
        <taxon>Araneae</taxon>
        <taxon>Araneomorphae</taxon>
        <taxon>Entelegynae</taxon>
        <taxon>Araneoidea</taxon>
        <taxon>Araneidae</taxon>
        <taxon>Araneus</taxon>
    </lineage>
</organism>
<dbReference type="Proteomes" id="UP000499080">
    <property type="component" value="Unassembled WGS sequence"/>
</dbReference>
<evidence type="ECO:0000313" key="1">
    <source>
        <dbReference type="EMBL" id="GBN04005.1"/>
    </source>
</evidence>
<evidence type="ECO:0000313" key="2">
    <source>
        <dbReference type="Proteomes" id="UP000499080"/>
    </source>
</evidence>
<gene>
    <name evidence="1" type="ORF">AVEN_257593_1</name>
</gene>
<name>A0A4Y2KNT4_ARAVE</name>
<reference evidence="1 2" key="1">
    <citation type="journal article" date="2019" name="Sci. Rep.">
        <title>Orb-weaving spider Araneus ventricosus genome elucidates the spidroin gene catalogue.</title>
        <authorList>
            <person name="Kono N."/>
            <person name="Nakamura H."/>
            <person name="Ohtoshi R."/>
            <person name="Moran D.A.P."/>
            <person name="Shinohara A."/>
            <person name="Yoshida Y."/>
            <person name="Fujiwara M."/>
            <person name="Mori M."/>
            <person name="Tomita M."/>
            <person name="Arakawa K."/>
        </authorList>
    </citation>
    <scope>NUCLEOTIDE SEQUENCE [LARGE SCALE GENOMIC DNA]</scope>
</reference>
<dbReference type="AlphaFoldDB" id="A0A4Y2KNT4"/>
<protein>
    <submittedName>
        <fullName evidence="1">Uncharacterized protein</fullName>
    </submittedName>
</protein>
<comment type="caution">
    <text evidence="1">The sequence shown here is derived from an EMBL/GenBank/DDBJ whole genome shotgun (WGS) entry which is preliminary data.</text>
</comment>
<keyword evidence="2" id="KW-1185">Reference proteome</keyword>
<dbReference type="EMBL" id="BGPR01004848">
    <property type="protein sequence ID" value="GBN04005.1"/>
    <property type="molecule type" value="Genomic_DNA"/>
</dbReference>
<proteinExistence type="predicted"/>